<evidence type="ECO:0000256" key="1">
    <source>
        <dbReference type="ARBA" id="ARBA00022679"/>
    </source>
</evidence>
<name>A0A7W7CI31_9PSEU</name>
<gene>
    <name evidence="4" type="ORF">HNR67_007758</name>
</gene>
<evidence type="ECO:0000256" key="2">
    <source>
        <dbReference type="ARBA" id="ARBA00023315"/>
    </source>
</evidence>
<keyword evidence="2" id="KW-0012">Acyltransferase</keyword>
<dbReference type="Gene3D" id="3.40.630.30">
    <property type="match status" value="1"/>
</dbReference>
<dbReference type="GO" id="GO:0016747">
    <property type="term" value="F:acyltransferase activity, transferring groups other than amino-acyl groups"/>
    <property type="evidence" value="ECO:0007669"/>
    <property type="project" value="InterPro"/>
</dbReference>
<dbReference type="RefSeq" id="WP_185008361.1">
    <property type="nucleotide sequence ID" value="NZ_BAAAUI010000014.1"/>
</dbReference>
<dbReference type="Proteomes" id="UP000533598">
    <property type="component" value="Unassembled WGS sequence"/>
</dbReference>
<evidence type="ECO:0000259" key="3">
    <source>
        <dbReference type="PROSITE" id="PS51186"/>
    </source>
</evidence>
<evidence type="ECO:0000313" key="5">
    <source>
        <dbReference type="Proteomes" id="UP000533598"/>
    </source>
</evidence>
<dbReference type="InterPro" id="IPR016181">
    <property type="entry name" value="Acyl_CoA_acyltransferase"/>
</dbReference>
<proteinExistence type="predicted"/>
<dbReference type="AlphaFoldDB" id="A0A7W7CI31"/>
<dbReference type="PROSITE" id="PS51186">
    <property type="entry name" value="GNAT"/>
    <property type="match status" value="1"/>
</dbReference>
<sequence length="161" mass="17198">MQMPGDLRLRPATFADLPETMAMHSRCSPASLRSRYHADGPHIPPRWVARLLLPRRGAALLAVRPDPGGDQVVGMGQLIFMPTPGTAEIALLVEDAWQHRGVGSALLRGLVSAAGERGLTLLSAWCLPERAGLHRAARRAGLAVLDGAESGVLHIPVPGRF</sequence>
<dbReference type="InterPro" id="IPR000182">
    <property type="entry name" value="GNAT_dom"/>
</dbReference>
<dbReference type="EMBL" id="JACHMH010000001">
    <property type="protein sequence ID" value="MBB4681640.1"/>
    <property type="molecule type" value="Genomic_DNA"/>
</dbReference>
<dbReference type="Pfam" id="PF00583">
    <property type="entry name" value="Acetyltransf_1"/>
    <property type="match status" value="1"/>
</dbReference>
<feature type="domain" description="N-acetyltransferase" evidence="3">
    <location>
        <begin position="7"/>
        <end position="161"/>
    </location>
</feature>
<protein>
    <submittedName>
        <fullName evidence="4">GNAT superfamily N-acetyltransferase</fullName>
    </submittedName>
</protein>
<dbReference type="InterPro" id="IPR050832">
    <property type="entry name" value="Bact_Acetyltransf"/>
</dbReference>
<dbReference type="PANTHER" id="PTHR43877">
    <property type="entry name" value="AMINOALKYLPHOSPHONATE N-ACETYLTRANSFERASE-RELATED-RELATED"/>
    <property type="match status" value="1"/>
</dbReference>
<comment type="caution">
    <text evidence="4">The sequence shown here is derived from an EMBL/GenBank/DDBJ whole genome shotgun (WGS) entry which is preliminary data.</text>
</comment>
<accession>A0A7W7CI31</accession>
<keyword evidence="1 4" id="KW-0808">Transferase</keyword>
<dbReference type="CDD" id="cd04301">
    <property type="entry name" value="NAT_SF"/>
    <property type="match status" value="1"/>
</dbReference>
<reference evidence="4 5" key="1">
    <citation type="submission" date="2020-08" db="EMBL/GenBank/DDBJ databases">
        <title>Sequencing the genomes of 1000 actinobacteria strains.</title>
        <authorList>
            <person name="Klenk H.-P."/>
        </authorList>
    </citation>
    <scope>NUCLEOTIDE SEQUENCE [LARGE SCALE GENOMIC DNA]</scope>
    <source>
        <strain evidence="4 5">DSM 44230</strain>
    </source>
</reference>
<dbReference type="SUPFAM" id="SSF55729">
    <property type="entry name" value="Acyl-CoA N-acyltransferases (Nat)"/>
    <property type="match status" value="1"/>
</dbReference>
<keyword evidence="5" id="KW-1185">Reference proteome</keyword>
<organism evidence="4 5">
    <name type="scientific">Crossiella cryophila</name>
    <dbReference type="NCBI Taxonomy" id="43355"/>
    <lineage>
        <taxon>Bacteria</taxon>
        <taxon>Bacillati</taxon>
        <taxon>Actinomycetota</taxon>
        <taxon>Actinomycetes</taxon>
        <taxon>Pseudonocardiales</taxon>
        <taxon>Pseudonocardiaceae</taxon>
        <taxon>Crossiella</taxon>
    </lineage>
</organism>
<evidence type="ECO:0000313" key="4">
    <source>
        <dbReference type="EMBL" id="MBB4681640.1"/>
    </source>
</evidence>